<evidence type="ECO:0000313" key="1">
    <source>
        <dbReference type="EMBL" id="VDL82142.1"/>
    </source>
</evidence>
<dbReference type="EMBL" id="UYSL01023395">
    <property type="protein sequence ID" value="VDL82142.1"/>
    <property type="molecule type" value="Genomic_DNA"/>
</dbReference>
<dbReference type="PANTHER" id="PTHR31063">
    <property type="entry name" value="PROTEIN CBG08668"/>
    <property type="match status" value="1"/>
</dbReference>
<accession>A0A158R3J0</accession>
<dbReference type="OMA" id="LYEMDDC"/>
<evidence type="ECO:0000313" key="2">
    <source>
        <dbReference type="Proteomes" id="UP000271162"/>
    </source>
</evidence>
<sequence length="724" mass="81238">MMVARGRSAFLVNHAASADVPTHSTTSAGFRPPLTGSADDRCCESDFPFLCSKPSGGEGKRTKGKRCGSNVAAGAAPSFIMKTRRKARVLSECADNLAPGVMYSMDKKNRWAQSDAAALLDGVNGDEVDGQVVETTVPPPVYYYKWRNVVAVHEVDDDGSLVSKTAKGRGATSVSCLTSPPREKQRGCRARREIAARLLAEEEERNGIPNRACGIHLSQNILPGASPKSRRVRVKRVDLSELEQSELEQSVHIEQEGFCLGDYMTEKVPAAAVHVRQDSVDSTKYPLDIEKVVEALRDQFTVRWLDVNYQRVLIDATNALPLNKRFAGEPTVVVVLERCWHKEKALLRVFLNTTVESESGFTWKAFKNHLIQSAVSDVGGLVEATLRLPKRWLAQSEVPVDELVKLKQRKEHLPSYNVMTFARQAHLITGERMADLLREECVQLDVDSFEKIGQDDFESELEEPCSPGSPSEVLPVPTGVKCESCGTTWGNNLYEMDDCWMCRNCLKQLIIHHIRVKLLPVNLPLVVPEGVTSYDVLPSIIPLTLFNFYTKVGESERFAKCNNCNIAFDPHTMQFVVVEDRILPNLYVPRIKKEVVKICEKARNYRFETTKLNELEKTRKLNDSVAGVEKLRDIRKMVLYIIEYGMAWIHMEKSIADRALIKTNLVSETPSFTNQKDSQESESRYTRTTAQIRGIAPPRPKFAESVEALNTFAQKTIDLIKKHL</sequence>
<protein>
    <submittedName>
        <fullName evidence="3">ULP_PROTEASE domain-containing protein</fullName>
    </submittedName>
</protein>
<dbReference type="PANTHER" id="PTHR31063:SF3">
    <property type="entry name" value="ENHANCER OF POLYCOMB-LIKE PROTEIN"/>
    <property type="match status" value="1"/>
</dbReference>
<keyword evidence="2" id="KW-1185">Reference proteome</keyword>
<reference evidence="1 2" key="2">
    <citation type="submission" date="2018-11" db="EMBL/GenBank/DDBJ databases">
        <authorList>
            <consortium name="Pathogen Informatics"/>
        </authorList>
    </citation>
    <scope>NUCLEOTIDE SEQUENCE [LARGE SCALE GENOMIC DNA]</scope>
</reference>
<name>A0A158R3J0_NIPBR</name>
<gene>
    <name evidence="1" type="ORF">NBR_LOCUS18417</name>
</gene>
<organism evidence="3">
    <name type="scientific">Nippostrongylus brasiliensis</name>
    <name type="common">Rat hookworm</name>
    <dbReference type="NCBI Taxonomy" id="27835"/>
    <lineage>
        <taxon>Eukaryota</taxon>
        <taxon>Metazoa</taxon>
        <taxon>Ecdysozoa</taxon>
        <taxon>Nematoda</taxon>
        <taxon>Chromadorea</taxon>
        <taxon>Rhabditida</taxon>
        <taxon>Rhabditina</taxon>
        <taxon>Rhabditomorpha</taxon>
        <taxon>Strongyloidea</taxon>
        <taxon>Heligmosomidae</taxon>
        <taxon>Nippostrongylus</taxon>
    </lineage>
</organism>
<dbReference type="AlphaFoldDB" id="A0A158R3J0"/>
<reference evidence="3" key="1">
    <citation type="submission" date="2016-04" db="UniProtKB">
        <authorList>
            <consortium name="WormBaseParasite"/>
        </authorList>
    </citation>
    <scope>IDENTIFICATION</scope>
</reference>
<dbReference type="Proteomes" id="UP000271162">
    <property type="component" value="Unassembled WGS sequence"/>
</dbReference>
<dbReference type="WBParaSite" id="NBR_0001841601-mRNA-1">
    <property type="protein sequence ID" value="NBR_0001841601-mRNA-1"/>
    <property type="gene ID" value="NBR_0001841601"/>
</dbReference>
<evidence type="ECO:0000313" key="3">
    <source>
        <dbReference type="WBParaSite" id="NBR_0001841601-mRNA-1"/>
    </source>
</evidence>
<proteinExistence type="predicted"/>